<accession>A0A2T3LAG8</accession>
<organism evidence="1 2">
    <name type="scientific">Photobacterium indicum</name>
    <dbReference type="NCBI Taxonomy" id="81447"/>
    <lineage>
        <taxon>Bacteria</taxon>
        <taxon>Pseudomonadati</taxon>
        <taxon>Pseudomonadota</taxon>
        <taxon>Gammaproteobacteria</taxon>
        <taxon>Vibrionales</taxon>
        <taxon>Vibrionaceae</taxon>
        <taxon>Photobacterium</taxon>
    </lineage>
</organism>
<proteinExistence type="predicted"/>
<dbReference type="Pfam" id="PF20288">
    <property type="entry name" value="MC2"/>
    <property type="match status" value="1"/>
</dbReference>
<gene>
    <name evidence="1" type="ORF">C9J47_07365</name>
</gene>
<sequence>MDEKITVSDRRIFNSYLEAGVRILCILNALSPKGLDFESLIKTDYVLVNSNDFSGPKSLHSKLPNRKGELVTRRESIRQGLELMRRFGLVSVILSQEGAVYYTTEKTKPYLKLMVTTYSKELQIVALWLSKEINTNSFHRIDELLKQVVYS</sequence>
<dbReference type="Proteomes" id="UP000241803">
    <property type="component" value="Unassembled WGS sequence"/>
</dbReference>
<evidence type="ECO:0000313" key="1">
    <source>
        <dbReference type="EMBL" id="PSV48336.1"/>
    </source>
</evidence>
<keyword evidence="2" id="KW-1185">Reference proteome</keyword>
<protein>
    <submittedName>
        <fullName evidence="1">Threonine transporter</fullName>
    </submittedName>
</protein>
<reference evidence="1 2" key="1">
    <citation type="submission" date="2018-03" db="EMBL/GenBank/DDBJ databases">
        <title>Whole genome sequencing of Histamine producing bacteria.</title>
        <authorList>
            <person name="Butler K."/>
        </authorList>
    </citation>
    <scope>NUCLEOTIDE SEQUENCE [LARGE SCALE GENOMIC DNA]</scope>
    <source>
        <strain evidence="1 2">ATCC 19614</strain>
    </source>
</reference>
<comment type="caution">
    <text evidence="1">The sequence shown here is derived from an EMBL/GenBank/DDBJ whole genome shotgun (WGS) entry which is preliminary data.</text>
</comment>
<dbReference type="InterPro" id="IPR046904">
    <property type="entry name" value="ABC-3C_MC2"/>
</dbReference>
<dbReference type="RefSeq" id="WP_107252943.1">
    <property type="nucleotide sequence ID" value="NZ_PYOC01000002.1"/>
</dbReference>
<dbReference type="EMBL" id="PYOC01000002">
    <property type="protein sequence ID" value="PSV48336.1"/>
    <property type="molecule type" value="Genomic_DNA"/>
</dbReference>
<dbReference type="AlphaFoldDB" id="A0A2T3LAG8"/>
<evidence type="ECO:0000313" key="2">
    <source>
        <dbReference type="Proteomes" id="UP000241803"/>
    </source>
</evidence>
<name>A0A2T3LAG8_9GAMM</name>